<dbReference type="Pfam" id="PF07364">
    <property type="entry name" value="DUF1485"/>
    <property type="match status" value="1"/>
</dbReference>
<evidence type="ECO:0000313" key="5">
    <source>
        <dbReference type="EMBL" id="MEK8028767.1"/>
    </source>
</evidence>
<comment type="function">
    <text evidence="1">Involved in peptidolytic degradation of cyclic heptapeptide hepatotoxin microcystin (MC).</text>
</comment>
<keyword evidence="6" id="KW-1185">Reference proteome</keyword>
<evidence type="ECO:0000256" key="1">
    <source>
        <dbReference type="PIRNR" id="PIRNR012702"/>
    </source>
</evidence>
<sequence length="528" mass="55241">MSTSVLIAGFQHETNTFAPTLADWSAFTCGACFPPLRRGAEVLAANRDSQLPVSGFIARATALGWQLSASVWAGANPSAQVTEEAFERISAMLLDDIDAGLATGRLDAVYLDLHGAAVCTHVDDPEGELLRRVRTRIGPDRPLVASLDLHANVSDLMLAAADALIAYRAYPHVDMAEAGGRAADALARRLTAGQREPMSSRRVPFLIPLSTQCTLFEPARGVYAELARLEAQHGVLLNFATGFPAADVACCGPRVWAHGADAQAAVDALSTRIAGERARWRAALPDADAAIAQALALLMTAAPDAPDAVAIDRPSTADDGRTDDGRPDGPVVIADTQDNPGAGGDSNTTGLLHALLRAGAGQQHPDRVALGLLCDPQAAAAAHAAGPGAVLDIAIGQSIRDWAGRDSEPPVPGPWTVRAVHAGDIVLKGPMSMGGEARLGLCARLEREGIQVVVSTGKTQMLDRELYRALGIVPETMALLVNKSSVHFRADFAPIARAILVAKATGPMPADPGDLPWTRLDPAIATRP</sequence>
<feature type="domain" description="Microcystin LR degradation protein MlrC C-terminal" evidence="3">
    <location>
        <begin position="333"/>
        <end position="519"/>
    </location>
</feature>
<evidence type="ECO:0000259" key="4">
    <source>
        <dbReference type="Pfam" id="PF07364"/>
    </source>
</evidence>
<comment type="similarity">
    <text evidence="1">Belongs to the peptidase M81 family.</text>
</comment>
<comment type="cofactor">
    <cofactor evidence="1">
        <name>Zn(2+)</name>
        <dbReference type="ChEBI" id="CHEBI:29105"/>
    </cofactor>
    <text evidence="1">Binds 1 zinc ion per subunit.</text>
</comment>
<feature type="compositionally biased region" description="Basic and acidic residues" evidence="2">
    <location>
        <begin position="315"/>
        <end position="327"/>
    </location>
</feature>
<dbReference type="PIRSF" id="PIRSF012702">
    <property type="entry name" value="UCP012702"/>
    <property type="match status" value="1"/>
</dbReference>
<reference evidence="5 6" key="1">
    <citation type="submission" date="2024-04" db="EMBL/GenBank/DDBJ databases">
        <title>Novel species of the genus Ideonella isolated from streams.</title>
        <authorList>
            <person name="Lu H."/>
        </authorList>
    </citation>
    <scope>NUCLEOTIDE SEQUENCE [LARGE SCALE GENOMIC DNA]</scope>
    <source>
        <strain evidence="5 6">BYS139W</strain>
    </source>
</reference>
<accession>A0ABU9BFN5</accession>
<dbReference type="InterPro" id="IPR010799">
    <property type="entry name" value="MlrC_C"/>
</dbReference>
<dbReference type="EMBL" id="JBBUTF010000030">
    <property type="protein sequence ID" value="MEK8028767.1"/>
    <property type="molecule type" value="Genomic_DNA"/>
</dbReference>
<organism evidence="5 6">
    <name type="scientific">Pseudaquabacterium rugosum</name>
    <dbReference type="NCBI Taxonomy" id="2984194"/>
    <lineage>
        <taxon>Bacteria</taxon>
        <taxon>Pseudomonadati</taxon>
        <taxon>Pseudomonadota</taxon>
        <taxon>Betaproteobacteria</taxon>
        <taxon>Burkholderiales</taxon>
        <taxon>Sphaerotilaceae</taxon>
        <taxon>Pseudaquabacterium</taxon>
    </lineage>
</organism>
<keyword evidence="1" id="KW-0482">Metalloprotease</keyword>
<protein>
    <recommendedName>
        <fullName evidence="1">Microcystinase C</fullName>
        <shortName evidence="1">MlrC</shortName>
    </recommendedName>
</protein>
<evidence type="ECO:0000256" key="2">
    <source>
        <dbReference type="SAM" id="MobiDB-lite"/>
    </source>
</evidence>
<keyword evidence="1" id="KW-0479">Metal-binding</keyword>
<name>A0ABU9BFN5_9BURK</name>
<dbReference type="InterPro" id="IPR015995">
    <property type="entry name" value="MlrC_N"/>
</dbReference>
<feature type="region of interest" description="Disordered" evidence="2">
    <location>
        <begin position="308"/>
        <end position="329"/>
    </location>
</feature>
<feature type="domain" description="Microcystin LR degradation protein MlrC N-terminal" evidence="4">
    <location>
        <begin position="5"/>
        <end position="295"/>
    </location>
</feature>
<evidence type="ECO:0000313" key="6">
    <source>
        <dbReference type="Proteomes" id="UP001368500"/>
    </source>
</evidence>
<keyword evidence="1" id="KW-0645">Protease</keyword>
<dbReference type="InterPro" id="IPR009197">
    <property type="entry name" value="MlrC"/>
</dbReference>
<dbReference type="RefSeq" id="WP_341376555.1">
    <property type="nucleotide sequence ID" value="NZ_JBBUTF010000030.1"/>
</dbReference>
<dbReference type="Pfam" id="PF07171">
    <property type="entry name" value="MlrC_C"/>
    <property type="match status" value="1"/>
</dbReference>
<keyword evidence="1" id="KW-0378">Hydrolase</keyword>
<evidence type="ECO:0000259" key="3">
    <source>
        <dbReference type="Pfam" id="PF07171"/>
    </source>
</evidence>
<proteinExistence type="inferred from homology"/>
<comment type="caution">
    <text evidence="5">The sequence shown here is derived from an EMBL/GenBank/DDBJ whole genome shotgun (WGS) entry which is preliminary data.</text>
</comment>
<dbReference type="Proteomes" id="UP001368500">
    <property type="component" value="Unassembled WGS sequence"/>
</dbReference>
<gene>
    <name evidence="5" type="ORF">AACH11_22635</name>
</gene>